<proteinExistence type="predicted"/>
<feature type="domain" description="Ig-like" evidence="8">
    <location>
        <begin position="332"/>
        <end position="415"/>
    </location>
</feature>
<comment type="subunit">
    <text evidence="4">Predominantly monomer of isoform CD22-beta. Also found as heterodimer of isoform CD22-beta and a shorter isoform. Interacts with PTPN6/SHP-1, LYN, SYK, PIK3R1/PIK3R2 and PLCG1 upon phosphorylation. Interacts with GRB2, INPP5D and SHC1 upon phosphorylation. May form a complex with INPP5D/SHIP, GRB2 and SHC1.</text>
</comment>
<feature type="domain" description="Ig-like" evidence="8">
    <location>
        <begin position="522"/>
        <end position="612"/>
    </location>
</feature>
<feature type="transmembrane region" description="Helical" evidence="6">
    <location>
        <begin position="796"/>
        <end position="819"/>
    </location>
</feature>
<evidence type="ECO:0000256" key="3">
    <source>
        <dbReference type="ARBA" id="ARBA00045430"/>
    </source>
</evidence>
<reference evidence="9" key="3">
    <citation type="submission" date="2025-09" db="UniProtKB">
        <authorList>
            <consortium name="Ensembl"/>
        </authorList>
    </citation>
    <scope>IDENTIFICATION</scope>
</reference>
<feature type="compositionally biased region" description="Polar residues" evidence="5">
    <location>
        <begin position="186"/>
        <end position="198"/>
    </location>
</feature>
<organism evidence="9 10">
    <name type="scientific">Gasterosteus aculeatus aculeatus</name>
    <name type="common">three-spined stickleback</name>
    <dbReference type="NCBI Taxonomy" id="481459"/>
    <lineage>
        <taxon>Eukaryota</taxon>
        <taxon>Metazoa</taxon>
        <taxon>Chordata</taxon>
        <taxon>Craniata</taxon>
        <taxon>Vertebrata</taxon>
        <taxon>Euteleostomi</taxon>
        <taxon>Actinopterygii</taxon>
        <taxon>Neopterygii</taxon>
        <taxon>Teleostei</taxon>
        <taxon>Neoteleostei</taxon>
        <taxon>Acanthomorphata</taxon>
        <taxon>Eupercaria</taxon>
        <taxon>Perciformes</taxon>
        <taxon>Cottioidei</taxon>
        <taxon>Gasterosteales</taxon>
        <taxon>Gasterosteidae</taxon>
        <taxon>Gasterosteus</taxon>
    </lineage>
</organism>
<feature type="domain" description="Ig-like" evidence="8">
    <location>
        <begin position="707"/>
        <end position="786"/>
    </location>
</feature>
<evidence type="ECO:0000256" key="4">
    <source>
        <dbReference type="ARBA" id="ARBA00046458"/>
    </source>
</evidence>
<reference evidence="9 10" key="1">
    <citation type="journal article" date="2021" name="G3 (Bethesda)">
        <title>Improved contiguity of the threespine stickleback genome using long-read sequencing.</title>
        <authorList>
            <person name="Nath S."/>
            <person name="Shaw D.E."/>
            <person name="White M.A."/>
        </authorList>
    </citation>
    <scope>NUCLEOTIDE SEQUENCE [LARGE SCALE GENOMIC DNA]</scope>
    <source>
        <strain evidence="9 10">Lake Benthic</strain>
    </source>
</reference>
<dbReference type="SMART" id="SM00409">
    <property type="entry name" value="IG"/>
    <property type="match status" value="8"/>
</dbReference>
<sequence length="981" mass="109584">MKAHSVWWLVVLAILKNVSCSEATVFELVTTSLTAKEGSCVEISCRVNGRVKAAGAHWFWIKDVVWSKTVLIGTVIYSMNKSLIPVSTDFADRVKGISSLLPASGGYLTISKKSSILLCNLKKSDNGKYFFRFDGEEKWYTDPVILYVKDNPCLITFQQPPVFKENDTATLTCSTLSSCGLNPVIKSSSPRSPTSHLTHPQESRNQKSTSLSFTVNWQHDGEEFSCQTDDSDRYLIRNISLTVEYAPRDTQAEKHPADVVEGGSVTLKCVANGRPDPNFTWFGNENKEIGRGAEHKITLIVESQSGEYHCEATNKLGTMKSNPVNINVTYRPEVEVSMSPTATVRQGDVMTLTCRVRRSNPLPHTFTWFKDEKALSEERTERYVVQSIQPEDAGVYKCSAINVRGEGTSVPFRVKVQYGPRRTNISISEDDERVGVGKSLTFYCQTEANPSPLGYSWYRDNEIMEIDSSRWKYETTRDNKRTLVTVERTDEGCYTCKATNFINTGKQSEPVCIEVLYAPTSPSLSMKTEVREGQLVSISCSVESSPPSKLTLTLTSESNPPSSKVLFTHPGSDRRPNNLYHTFHVTYTHAGFYTCDATNTEGSMTSERKKLEVKYSPKDVSVIARPSLVVEEKEPLTLECSARSDPPVTSVTWRKMSDGATEILGKTQTFSLKSVGPSDSGQYSCEASNDVGTGNSPQTELRIKYAPKLTKITETEHWGADGTSSVTLSCSSHSYPPITQYLWYKENHKAANKKVSISDHQNYTVYSDQPGSYYCVATNDIHQRASSPVHLFERNVLKTVLIILFIVFLLTIFLIVVVYRQKRKRSSEQAATNTFGFLWEPIQRWWNSSERNRTNCRGAEDDLWPDRPKAPRCKSHPDSTPAANIHSIYCTVNEPSGQHGPPALNGITEKGVNTPEDSLNYASVHFGEINQRAKAGEDVYAKVSKQKPPKKVRIQGTGCFWSVITKEELFGVHCVSVSTKF</sequence>
<evidence type="ECO:0000256" key="6">
    <source>
        <dbReference type="SAM" id="Phobius"/>
    </source>
</evidence>
<feature type="domain" description="Ig-like" evidence="8">
    <location>
        <begin position="247"/>
        <end position="327"/>
    </location>
</feature>
<dbReference type="InterPro" id="IPR013783">
    <property type="entry name" value="Ig-like_fold"/>
</dbReference>
<reference evidence="9" key="2">
    <citation type="submission" date="2025-08" db="UniProtKB">
        <authorList>
            <consortium name="Ensembl"/>
        </authorList>
    </citation>
    <scope>IDENTIFICATION</scope>
</reference>
<dbReference type="SMART" id="SM00408">
    <property type="entry name" value="IGc2"/>
    <property type="match status" value="5"/>
</dbReference>
<evidence type="ECO:0000256" key="2">
    <source>
        <dbReference type="ARBA" id="ARBA00041781"/>
    </source>
</evidence>
<dbReference type="InterPro" id="IPR003598">
    <property type="entry name" value="Ig_sub2"/>
</dbReference>
<feature type="domain" description="Ig-like" evidence="8">
    <location>
        <begin position="617"/>
        <end position="702"/>
    </location>
</feature>
<keyword evidence="6" id="KW-1133">Transmembrane helix</keyword>
<dbReference type="InterPro" id="IPR007110">
    <property type="entry name" value="Ig-like_dom"/>
</dbReference>
<feature type="domain" description="Ig-like" evidence="8">
    <location>
        <begin position="420"/>
        <end position="514"/>
    </location>
</feature>
<keyword evidence="6" id="KW-0812">Transmembrane</keyword>
<dbReference type="InterPro" id="IPR056386">
    <property type="entry name" value="Ig_CD22"/>
</dbReference>
<dbReference type="Proteomes" id="UP000007635">
    <property type="component" value="Chromosome XX"/>
</dbReference>
<dbReference type="GeneTree" id="ENSGT00940000165428"/>
<feature type="region of interest" description="Disordered" evidence="5">
    <location>
        <begin position="859"/>
        <end position="879"/>
    </location>
</feature>
<keyword evidence="10" id="KW-1185">Reference proteome</keyword>
<dbReference type="SUPFAM" id="SSF48726">
    <property type="entry name" value="Immunoglobulin"/>
    <property type="match status" value="8"/>
</dbReference>
<evidence type="ECO:0000256" key="7">
    <source>
        <dbReference type="SAM" id="SignalP"/>
    </source>
</evidence>
<comment type="function">
    <text evidence="3">Most highly expressed siglec (sialic acid-binding immunoglobulin-like lectin) on B-cells that plays a role in various aspects of B-cell biology including differentiation, antigen presentation, and trafficking to bone marrow. Binds to alpha 2,6-linked sialic acid residues of surface molecules such as CD22 itself, CD45 and IgM in a cis configuration. Can also bind to ligands on other cells as an adhesion molecule in a trans configuration. Acts as an inhibitory coreceptor on the surface of B-cells and inhibits B-cell receptor induced signaling, characterized by inhibition of the calcium mobilization and cellular activation. Mechanistically, the immunoreceptor tyrosine-based inhibitory motif domain is phosphorylated by the Src kinase LYN, which in turn leads to the recruitment of the protein tyrosine phosphatase 1/PTPN6, leading to the negative regulation of BCR signaling. If this negative signaling from is of sufficient strength, apoptosis of the B-cell can be induced.</text>
</comment>
<evidence type="ECO:0000313" key="10">
    <source>
        <dbReference type="Proteomes" id="UP000007635"/>
    </source>
</evidence>
<dbReference type="PANTHER" id="PTHR46013">
    <property type="entry name" value="VASCULAR CELL ADHESION MOLECULE 1"/>
    <property type="match status" value="1"/>
</dbReference>
<keyword evidence="7" id="KW-0732">Signal</keyword>
<evidence type="ECO:0000313" key="9">
    <source>
        <dbReference type="Ensembl" id="ENSGACP00000061359.1"/>
    </source>
</evidence>
<evidence type="ECO:0000256" key="5">
    <source>
        <dbReference type="SAM" id="MobiDB-lite"/>
    </source>
</evidence>
<feature type="compositionally biased region" description="Basic and acidic residues" evidence="5">
    <location>
        <begin position="859"/>
        <end position="869"/>
    </location>
</feature>
<dbReference type="Pfam" id="PF24518">
    <property type="entry name" value="Ig_CD22"/>
    <property type="match status" value="1"/>
</dbReference>
<feature type="region of interest" description="Disordered" evidence="5">
    <location>
        <begin position="186"/>
        <end position="210"/>
    </location>
</feature>
<dbReference type="InterPro" id="IPR003599">
    <property type="entry name" value="Ig_sub"/>
</dbReference>
<dbReference type="PANTHER" id="PTHR46013:SF4">
    <property type="entry name" value="B-CELL RECEPTOR CD22-RELATED"/>
    <property type="match status" value="1"/>
</dbReference>
<dbReference type="Gene3D" id="2.60.40.10">
    <property type="entry name" value="Immunoglobulins"/>
    <property type="match status" value="8"/>
</dbReference>
<keyword evidence="6" id="KW-0472">Membrane</keyword>
<evidence type="ECO:0000259" key="8">
    <source>
        <dbReference type="PROSITE" id="PS50835"/>
    </source>
</evidence>
<dbReference type="CDD" id="cd00096">
    <property type="entry name" value="Ig"/>
    <property type="match status" value="2"/>
</dbReference>
<protein>
    <recommendedName>
        <fullName evidence="1">B-cell receptor CD22</fullName>
    </recommendedName>
    <alternativeName>
        <fullName evidence="2">Sialic acid-binding Ig-like lectin 2</fullName>
    </alternativeName>
</protein>
<dbReference type="Pfam" id="PF13927">
    <property type="entry name" value="Ig_3"/>
    <property type="match status" value="2"/>
</dbReference>
<feature type="signal peptide" evidence="7">
    <location>
        <begin position="1"/>
        <end position="23"/>
    </location>
</feature>
<accession>A0AAQ4RCK4</accession>
<evidence type="ECO:0000256" key="1">
    <source>
        <dbReference type="ARBA" id="ARBA00040106"/>
    </source>
</evidence>
<dbReference type="Ensembl" id="ENSGACT00000081478.1">
    <property type="protein sequence ID" value="ENSGACP00000061359.1"/>
    <property type="gene ID" value="ENSGACG00000012578.2"/>
</dbReference>
<name>A0AAQ4RCK4_GASAC</name>
<dbReference type="AlphaFoldDB" id="A0AAQ4RCK4"/>
<dbReference type="InterPro" id="IPR036179">
    <property type="entry name" value="Ig-like_dom_sf"/>
</dbReference>
<feature type="chain" id="PRO_5042870533" description="B-cell receptor CD22" evidence="7">
    <location>
        <begin position="24"/>
        <end position="981"/>
    </location>
</feature>
<dbReference type="PROSITE" id="PS50835">
    <property type="entry name" value="IG_LIKE"/>
    <property type="match status" value="6"/>
</dbReference>
<dbReference type="Pfam" id="PF13895">
    <property type="entry name" value="Ig_2"/>
    <property type="match status" value="4"/>
</dbReference>